<sequence>MKDDRLNLYKSLFKGREDVFALRWEKGGKSSYMPAYNFDPHRYRLHQMKGGTFQTFTDKTYQSLTDDHLIKHLKGEQVIGLYPLLQDNTSWFIAADFDEANWIEECRTFIKICEEYDIPAYLERSRSGKGGHVWMFFEAPYEAFRSRKIMMTLLQKAGLISVFDKNSSFDRLFPNQDYHSKKGLGNLIALPLNKTSLSNGNSCFIDPETLQSFDDQWAFLKTINRITTSQLNYIYKEQTNQDEISTGLFRNEQPITGKLAIVLRNEIHISRIGLPASLVAFLKEELNFANNEYQVKKNINKNTFGVKRYFKLVNETSESISVPRGFIGRLLRFCKEQQIEYVLQDQRKKAEPVNFKGSITLREYQLPAQQAVSKKDFGVIVAPPGSGKTVLSLAIIKDKQQPALILVHRKQLADQWIERIESFLGIPKENIGRIGQGKKRPGKHITVAMVQSMEKALESTEAMELMNAFGTIIIDECHHIPAETYQRVIGKLNSYYMYGLTATPFRKYNDGKLIFIHLGEIIHEVKAPEVQNQTGTQIILKDTDLFVPFNTKTDKFETLFKILIHDSTRNQLILNDVVSQLNAGKKAVIITERKEHITSLQQYLKQHYDTIALSGEDSDLSKKSKWLAINKGDFQVLITTGQYFGEGTDIQNIECLFLVYPFAFEGKLIQYIGRVQRSEVSPVIYDYRDHKISYLERLFQKRNLYYKKLDQNGLTTPIDESEIVSDQINEKIEVPIEQLEFRFGSIAFKYPIAEFHGKEVEFEIENLNVRPEFTVLKPYFIRFLKSTTALVNIRATFQYNRLVFKSASSNDLDKLNREVIESVKFRFLNKEIIKSIPASEENLLDSGQLQGGQLQGGGEQLLYTNEDDLLENILALKQYKHHRHLRYLSQKHERTILKLRFVLEPFSFVFLLSGNNQYHLVWETLDTEEATYIWHIEKSVYELERSIKKIDGLLGQIRTKGRQQYLETNPEHFSRIVHDYSKDSKGLIIWKDLLEEKLF</sequence>
<dbReference type="InterPro" id="IPR054347">
    <property type="entry name" value="TOTE_primase"/>
</dbReference>
<dbReference type="EMBL" id="FNCG01000008">
    <property type="protein sequence ID" value="SDH30275.1"/>
    <property type="molecule type" value="Genomic_DNA"/>
</dbReference>
<keyword evidence="4" id="KW-1185">Reference proteome</keyword>
<dbReference type="GO" id="GO:0016787">
    <property type="term" value="F:hydrolase activity"/>
    <property type="evidence" value="ECO:0007669"/>
    <property type="project" value="InterPro"/>
</dbReference>
<dbReference type="PANTHER" id="PTHR47396">
    <property type="entry name" value="TYPE I RESTRICTION ENZYME ECOKI R PROTEIN"/>
    <property type="match status" value="1"/>
</dbReference>
<dbReference type="Proteomes" id="UP000199705">
    <property type="component" value="Unassembled WGS sequence"/>
</dbReference>
<evidence type="ECO:0000313" key="4">
    <source>
        <dbReference type="Proteomes" id="UP000199705"/>
    </source>
</evidence>
<organism evidence="3 4">
    <name type="scientific">Mucilaginibacter gossypii</name>
    <dbReference type="NCBI Taxonomy" id="551996"/>
    <lineage>
        <taxon>Bacteria</taxon>
        <taxon>Pseudomonadati</taxon>
        <taxon>Bacteroidota</taxon>
        <taxon>Sphingobacteriia</taxon>
        <taxon>Sphingobacteriales</taxon>
        <taxon>Sphingobacteriaceae</taxon>
        <taxon>Mucilaginibacter</taxon>
    </lineage>
</organism>
<dbReference type="InterPro" id="IPR027417">
    <property type="entry name" value="P-loop_NTPase"/>
</dbReference>
<dbReference type="Pfam" id="PF04851">
    <property type="entry name" value="ResIII"/>
    <property type="match status" value="1"/>
</dbReference>
<dbReference type="CDD" id="cd17926">
    <property type="entry name" value="DEXHc_RE"/>
    <property type="match status" value="1"/>
</dbReference>
<feature type="domain" description="Helicase ATP-binding" evidence="1">
    <location>
        <begin position="369"/>
        <end position="522"/>
    </location>
</feature>
<dbReference type="InterPro" id="IPR001650">
    <property type="entry name" value="Helicase_C-like"/>
</dbReference>
<dbReference type="SUPFAM" id="SSF52540">
    <property type="entry name" value="P-loop containing nucleoside triphosphate hydrolases"/>
    <property type="match status" value="2"/>
</dbReference>
<dbReference type="Pfam" id="PF00271">
    <property type="entry name" value="Helicase_C"/>
    <property type="match status" value="1"/>
</dbReference>
<dbReference type="InterPro" id="IPR014001">
    <property type="entry name" value="Helicase_ATP-bd"/>
</dbReference>
<dbReference type="Pfam" id="PF22548">
    <property type="entry name" value="AEP-TOTE"/>
    <property type="match status" value="1"/>
</dbReference>
<accession>A0A1G8BAP8</accession>
<feature type="domain" description="Helicase C-terminal" evidence="2">
    <location>
        <begin position="573"/>
        <end position="722"/>
    </location>
</feature>
<dbReference type="GO" id="GO:0005524">
    <property type="term" value="F:ATP binding"/>
    <property type="evidence" value="ECO:0007669"/>
    <property type="project" value="InterPro"/>
</dbReference>
<name>A0A1G8BAP8_9SPHI</name>
<evidence type="ECO:0000259" key="2">
    <source>
        <dbReference type="PROSITE" id="PS51194"/>
    </source>
</evidence>
<dbReference type="PROSITE" id="PS51192">
    <property type="entry name" value="HELICASE_ATP_BIND_1"/>
    <property type="match status" value="1"/>
</dbReference>
<dbReference type="AlphaFoldDB" id="A0A1G8BAP8"/>
<evidence type="ECO:0008006" key="5">
    <source>
        <dbReference type="Google" id="ProtNLM"/>
    </source>
</evidence>
<evidence type="ECO:0000259" key="1">
    <source>
        <dbReference type="PROSITE" id="PS51192"/>
    </source>
</evidence>
<dbReference type="GO" id="GO:0003677">
    <property type="term" value="F:DNA binding"/>
    <property type="evidence" value="ECO:0007669"/>
    <property type="project" value="InterPro"/>
</dbReference>
<dbReference type="PROSITE" id="PS51194">
    <property type="entry name" value="HELICASE_CTER"/>
    <property type="match status" value="1"/>
</dbReference>
<protein>
    <recommendedName>
        <fullName evidence="5">DEAD/DEAH box helicase</fullName>
    </recommendedName>
</protein>
<dbReference type="STRING" id="551996.SAMN05192573_108198"/>
<dbReference type="RefSeq" id="WP_256337457.1">
    <property type="nucleotide sequence ID" value="NZ_FNCG01000008.1"/>
</dbReference>
<gene>
    <name evidence="3" type="ORF">SAMN05192573_108198</name>
</gene>
<evidence type="ECO:0000313" key="3">
    <source>
        <dbReference type="EMBL" id="SDH30275.1"/>
    </source>
</evidence>
<reference evidence="4" key="1">
    <citation type="submission" date="2016-10" db="EMBL/GenBank/DDBJ databases">
        <authorList>
            <person name="Varghese N."/>
            <person name="Submissions S."/>
        </authorList>
    </citation>
    <scope>NUCLEOTIDE SEQUENCE [LARGE SCALE GENOMIC DNA]</scope>
    <source>
        <strain evidence="4">Gh-67</strain>
    </source>
</reference>
<dbReference type="Gene3D" id="3.40.50.300">
    <property type="entry name" value="P-loop containing nucleotide triphosphate hydrolases"/>
    <property type="match status" value="2"/>
</dbReference>
<dbReference type="GO" id="GO:0005829">
    <property type="term" value="C:cytosol"/>
    <property type="evidence" value="ECO:0007669"/>
    <property type="project" value="TreeGrafter"/>
</dbReference>
<dbReference type="SMART" id="SM00487">
    <property type="entry name" value="DEXDc"/>
    <property type="match status" value="1"/>
</dbReference>
<dbReference type="CDD" id="cd18785">
    <property type="entry name" value="SF2_C"/>
    <property type="match status" value="1"/>
</dbReference>
<dbReference type="InterPro" id="IPR006935">
    <property type="entry name" value="Helicase/UvrB_N"/>
</dbReference>
<dbReference type="InterPro" id="IPR050742">
    <property type="entry name" value="Helicase_Restrict-Modif_Enz"/>
</dbReference>
<dbReference type="PANTHER" id="PTHR47396:SF1">
    <property type="entry name" value="ATP-DEPENDENT HELICASE IRC3-RELATED"/>
    <property type="match status" value="1"/>
</dbReference>
<proteinExistence type="predicted"/>